<proteinExistence type="predicted"/>
<dbReference type="InterPro" id="IPR027417">
    <property type="entry name" value="P-loop_NTPase"/>
</dbReference>
<dbReference type="SUPFAM" id="SSF52540">
    <property type="entry name" value="P-loop containing nucleoside triphosphate hydrolases"/>
    <property type="match status" value="1"/>
</dbReference>
<evidence type="ECO:0000313" key="1">
    <source>
        <dbReference type="EMBL" id="JAS31476.1"/>
    </source>
</evidence>
<gene>
    <name evidence="1" type="ORF">g.45336</name>
</gene>
<dbReference type="EMBL" id="GEDC01005822">
    <property type="protein sequence ID" value="JAS31476.1"/>
    <property type="molecule type" value="Transcribed_RNA"/>
</dbReference>
<organism evidence="1">
    <name type="scientific">Clastoptera arizonana</name>
    <name type="common">Arizona spittle bug</name>
    <dbReference type="NCBI Taxonomy" id="38151"/>
    <lineage>
        <taxon>Eukaryota</taxon>
        <taxon>Metazoa</taxon>
        <taxon>Ecdysozoa</taxon>
        <taxon>Arthropoda</taxon>
        <taxon>Hexapoda</taxon>
        <taxon>Insecta</taxon>
        <taxon>Pterygota</taxon>
        <taxon>Neoptera</taxon>
        <taxon>Paraneoptera</taxon>
        <taxon>Hemiptera</taxon>
        <taxon>Auchenorrhyncha</taxon>
        <taxon>Cercopoidea</taxon>
        <taxon>Clastopteridae</taxon>
        <taxon>Clastoptera</taxon>
    </lineage>
</organism>
<protein>
    <recommendedName>
        <fullName evidence="2">Helicase ATP-binding domain-containing protein</fullName>
    </recommendedName>
</protein>
<accession>A0A1B6E0L7</accession>
<feature type="non-terminal residue" evidence="1">
    <location>
        <position position="153"/>
    </location>
</feature>
<evidence type="ECO:0008006" key="2">
    <source>
        <dbReference type="Google" id="ProtNLM"/>
    </source>
</evidence>
<dbReference type="AlphaFoldDB" id="A0A1B6E0L7"/>
<sequence>MALTQVFPDFKLKRIPEGIVELPAVPQFTTFSFRKGGDLDFMAKRVCESGNFIVDAAPGTGKSTDFPQAILRHTDGLVVHVMPFPQLAAHLADWHKTRSRYQNPVYIDSLEEEFPKSGYVITYAALVVAKWMQFGLDSLAGAILLQDESHESG</sequence>
<name>A0A1B6E0L7_9HEMI</name>
<reference evidence="1" key="1">
    <citation type="submission" date="2015-12" db="EMBL/GenBank/DDBJ databases">
        <title>De novo transcriptome assembly of four potential Pierce s Disease insect vectors from Arizona vineyards.</title>
        <authorList>
            <person name="Tassone E.E."/>
        </authorList>
    </citation>
    <scope>NUCLEOTIDE SEQUENCE</scope>
</reference>